<evidence type="ECO:0000256" key="1">
    <source>
        <dbReference type="SAM" id="MobiDB-lite"/>
    </source>
</evidence>
<gene>
    <name evidence="3" type="ORF">G6N76_23655</name>
</gene>
<proteinExistence type="predicted"/>
<feature type="transmembrane region" description="Helical" evidence="2">
    <location>
        <begin position="113"/>
        <end position="134"/>
    </location>
</feature>
<dbReference type="PANTHER" id="PTHR38592:SF3">
    <property type="entry name" value="BLL4819 PROTEIN"/>
    <property type="match status" value="1"/>
</dbReference>
<feature type="transmembrane region" description="Helical" evidence="2">
    <location>
        <begin position="227"/>
        <end position="247"/>
    </location>
</feature>
<feature type="transmembrane region" description="Helical" evidence="2">
    <location>
        <begin position="299"/>
        <end position="321"/>
    </location>
</feature>
<dbReference type="AlphaFoldDB" id="A0A6M1S6T0"/>
<dbReference type="Pfam" id="PF10129">
    <property type="entry name" value="OpgC_C"/>
    <property type="match status" value="1"/>
</dbReference>
<keyword evidence="2" id="KW-0812">Transmembrane</keyword>
<feature type="transmembrane region" description="Helical" evidence="2">
    <location>
        <begin position="342"/>
        <end position="360"/>
    </location>
</feature>
<accession>A0A6M1S6T0</accession>
<comment type="caution">
    <text evidence="3">The sequence shown here is derived from an EMBL/GenBank/DDBJ whole genome shotgun (WGS) entry which is preliminary data.</text>
</comment>
<feature type="compositionally biased region" description="Low complexity" evidence="1">
    <location>
        <begin position="1"/>
        <end position="17"/>
    </location>
</feature>
<feature type="transmembrane region" description="Helical" evidence="2">
    <location>
        <begin position="372"/>
        <end position="391"/>
    </location>
</feature>
<keyword evidence="2" id="KW-0472">Membrane</keyword>
<reference evidence="3 4" key="1">
    <citation type="submission" date="2020-02" db="EMBL/GenBank/DDBJ databases">
        <title>Genome sequence of the type strain CCBAU10050 of Rhizobium daejeonense.</title>
        <authorList>
            <person name="Gao J."/>
            <person name="Sun J."/>
        </authorList>
    </citation>
    <scope>NUCLEOTIDE SEQUENCE [LARGE SCALE GENOMIC DNA]</scope>
    <source>
        <strain evidence="3 4">CCBAU10050</strain>
    </source>
</reference>
<keyword evidence="4" id="KW-1185">Reference proteome</keyword>
<feature type="transmembrane region" description="Helical" evidence="2">
    <location>
        <begin position="81"/>
        <end position="101"/>
    </location>
</feature>
<dbReference type="PANTHER" id="PTHR38592">
    <property type="entry name" value="BLL4819 PROTEIN"/>
    <property type="match status" value="1"/>
</dbReference>
<feature type="transmembrane region" description="Helical" evidence="2">
    <location>
        <begin position="259"/>
        <end position="279"/>
    </location>
</feature>
<evidence type="ECO:0000256" key="2">
    <source>
        <dbReference type="SAM" id="Phobius"/>
    </source>
</evidence>
<protein>
    <submittedName>
        <fullName evidence="3">OpgC domain-containing protein</fullName>
    </submittedName>
</protein>
<organism evidence="3 4">
    <name type="scientific">Rhizobium daejeonense</name>
    <dbReference type="NCBI Taxonomy" id="240521"/>
    <lineage>
        <taxon>Bacteria</taxon>
        <taxon>Pseudomonadati</taxon>
        <taxon>Pseudomonadota</taxon>
        <taxon>Alphaproteobacteria</taxon>
        <taxon>Hyphomicrobiales</taxon>
        <taxon>Rhizobiaceae</taxon>
        <taxon>Rhizobium/Agrobacterium group</taxon>
        <taxon>Rhizobium</taxon>
    </lineage>
</organism>
<feature type="transmembrane region" description="Helical" evidence="2">
    <location>
        <begin position="199"/>
        <end position="215"/>
    </location>
</feature>
<keyword evidence="2" id="KW-1133">Transmembrane helix</keyword>
<evidence type="ECO:0000313" key="4">
    <source>
        <dbReference type="Proteomes" id="UP000477849"/>
    </source>
</evidence>
<dbReference type="Proteomes" id="UP000477849">
    <property type="component" value="Unassembled WGS sequence"/>
</dbReference>
<evidence type="ECO:0000313" key="3">
    <source>
        <dbReference type="EMBL" id="NGO66663.1"/>
    </source>
</evidence>
<feature type="transmembrane region" description="Helical" evidence="2">
    <location>
        <begin position="45"/>
        <end position="61"/>
    </location>
</feature>
<dbReference type="PIRSF" id="PIRSF028704">
    <property type="entry name" value="UPC028704"/>
    <property type="match status" value="1"/>
</dbReference>
<name>A0A6M1S6T0_9HYPH</name>
<dbReference type="EMBL" id="JAAKZH010000014">
    <property type="protein sequence ID" value="NGO66663.1"/>
    <property type="molecule type" value="Genomic_DNA"/>
</dbReference>
<feature type="transmembrane region" description="Helical" evidence="2">
    <location>
        <begin position="172"/>
        <end position="192"/>
    </location>
</feature>
<feature type="region of interest" description="Disordered" evidence="1">
    <location>
        <begin position="1"/>
        <end position="23"/>
    </location>
</feature>
<sequence>MRPRESAGASASSAAGSTPQPMRALSSAAAVRTATGRVRDPRLDFFRGVGMLIILTAHIPYDGWALWIPARFGFSDATEMFVFQSGMASSIAFGSTFDRAGMLAFVARVAQRIWQIFWAHIAVFVVLVAIMAAAGTRPDGVSYLESLNLLPFIRDPGSLMGSLLTLRYVPNYFDILPMYIVVLALMPVMVLAERCHRGLPFLLMAGLWLAEQFGFTGFSAEPWSERTWFFGPLGWQLLFFTGFFLMRGSLPHPGFDRRLMLLAIAFVFLSVPFAWVRFFEMHPFFKTAAQEIAFLTDKSHFGALRFVHFLALCYIAVHVVGEKGSRLRGPAVRVLTVVGQQSLAVFITGMVVAQIIGIALDHVGRNPLAEAVANLAGFAILVATAYFVRWFKSSPWKV</sequence>
<dbReference type="InterPro" id="IPR014550">
    <property type="entry name" value="UCP028704_OpgC"/>
</dbReference>